<sequence length="79" mass="9242">MSDLKEQLKPVFKRALIAHDKFVEEVQEQFGFSEDEAEKILNVFIKAKAVKRNVAMGRYDLTHGAYWDKEVMQRALQVQ</sequence>
<reference evidence="1" key="1">
    <citation type="submission" date="2023-04" db="EMBL/GenBank/DDBJ databases">
        <title>Characterization and genome study of newly isolated Alicyclobacillus-specific phaga.</title>
        <authorList>
            <person name="Shymialevich D."/>
            <person name="Wojcicki M."/>
            <person name="Srednicka P."/>
            <person name="Swider O."/>
        </authorList>
    </citation>
    <scope>NUCLEOTIDE SEQUENCE</scope>
</reference>
<accession>A0AAT9V7R5</accession>
<dbReference type="EMBL" id="OQ846916">
    <property type="protein sequence ID" value="WJJ55379.1"/>
    <property type="molecule type" value="Genomic_DNA"/>
</dbReference>
<name>A0AAT9V7R5_9CAUD</name>
<evidence type="ECO:0000313" key="1">
    <source>
        <dbReference type="EMBL" id="WJJ55379.1"/>
    </source>
</evidence>
<gene>
    <name evidence="1" type="ORF">QB910_000135</name>
</gene>
<organism evidence="1">
    <name type="scientific">Alicyclobacillus phage KKP_3916</name>
    <dbReference type="NCBI Taxonomy" id="3040651"/>
    <lineage>
        <taxon>Viruses</taxon>
        <taxon>Duplodnaviria</taxon>
        <taxon>Heunggongvirae</taxon>
        <taxon>Uroviricota</taxon>
        <taxon>Caudoviricetes</taxon>
    </lineage>
</organism>
<protein>
    <submittedName>
        <fullName evidence="1">Uncharacterized protein</fullName>
    </submittedName>
</protein>
<proteinExistence type="predicted"/>